<organism evidence="1 2">
    <name type="scientific">Alligator mississippiensis</name>
    <name type="common">American alligator</name>
    <dbReference type="NCBI Taxonomy" id="8496"/>
    <lineage>
        <taxon>Eukaryota</taxon>
        <taxon>Metazoa</taxon>
        <taxon>Chordata</taxon>
        <taxon>Craniata</taxon>
        <taxon>Vertebrata</taxon>
        <taxon>Euteleostomi</taxon>
        <taxon>Archelosauria</taxon>
        <taxon>Archosauria</taxon>
        <taxon>Crocodylia</taxon>
        <taxon>Alligatoridae</taxon>
        <taxon>Alligatorinae</taxon>
        <taxon>Alligator</taxon>
    </lineage>
</organism>
<name>A0A151NRS7_ALLMI</name>
<accession>A0A151NRS7</accession>
<proteinExistence type="predicted"/>
<keyword evidence="2" id="KW-1185">Reference proteome</keyword>
<evidence type="ECO:0000313" key="1">
    <source>
        <dbReference type="EMBL" id="KYO39557.1"/>
    </source>
</evidence>
<protein>
    <submittedName>
        <fullName evidence="1">Uncharacterized protein</fullName>
    </submittedName>
</protein>
<dbReference type="AlphaFoldDB" id="A0A151NRS7"/>
<dbReference type="Proteomes" id="UP000050525">
    <property type="component" value="Unassembled WGS sequence"/>
</dbReference>
<dbReference type="EMBL" id="AKHW03002185">
    <property type="protein sequence ID" value="KYO39557.1"/>
    <property type="molecule type" value="Genomic_DNA"/>
</dbReference>
<gene>
    <name evidence="1" type="ORF">Y1Q_0018644</name>
</gene>
<comment type="caution">
    <text evidence="1">The sequence shown here is derived from an EMBL/GenBank/DDBJ whole genome shotgun (WGS) entry which is preliminary data.</text>
</comment>
<evidence type="ECO:0000313" key="2">
    <source>
        <dbReference type="Proteomes" id="UP000050525"/>
    </source>
</evidence>
<sequence length="73" mass="7617">MQFCQDNASDVLRSANSIGVSTGTFCHWFTGAGLSLGSGLRCGNLPLNPGGRGKLDLAGVLRGILMIFCLDSK</sequence>
<reference evidence="1 2" key="1">
    <citation type="journal article" date="2012" name="Genome Biol.">
        <title>Sequencing three crocodilian genomes to illuminate the evolution of archosaurs and amniotes.</title>
        <authorList>
            <person name="St John J.A."/>
            <person name="Braun E.L."/>
            <person name="Isberg S.R."/>
            <person name="Miles L.G."/>
            <person name="Chong A.Y."/>
            <person name="Gongora J."/>
            <person name="Dalzell P."/>
            <person name="Moran C."/>
            <person name="Bed'hom B."/>
            <person name="Abzhanov A."/>
            <person name="Burgess S.C."/>
            <person name="Cooksey A.M."/>
            <person name="Castoe T.A."/>
            <person name="Crawford N.G."/>
            <person name="Densmore L.D."/>
            <person name="Drew J.C."/>
            <person name="Edwards S.V."/>
            <person name="Faircloth B.C."/>
            <person name="Fujita M.K."/>
            <person name="Greenwold M.J."/>
            <person name="Hoffmann F.G."/>
            <person name="Howard J.M."/>
            <person name="Iguchi T."/>
            <person name="Janes D.E."/>
            <person name="Khan S.Y."/>
            <person name="Kohno S."/>
            <person name="de Koning A.J."/>
            <person name="Lance S.L."/>
            <person name="McCarthy F.M."/>
            <person name="McCormack J.E."/>
            <person name="Merchant M.E."/>
            <person name="Peterson D.G."/>
            <person name="Pollock D.D."/>
            <person name="Pourmand N."/>
            <person name="Raney B.J."/>
            <person name="Roessler K.A."/>
            <person name="Sanford J.R."/>
            <person name="Sawyer R.H."/>
            <person name="Schmidt C.J."/>
            <person name="Triplett E.W."/>
            <person name="Tuberville T.D."/>
            <person name="Venegas-Anaya M."/>
            <person name="Howard J.T."/>
            <person name="Jarvis E.D."/>
            <person name="Guillette L.J.Jr."/>
            <person name="Glenn T.C."/>
            <person name="Green R.E."/>
            <person name="Ray D.A."/>
        </authorList>
    </citation>
    <scope>NUCLEOTIDE SEQUENCE [LARGE SCALE GENOMIC DNA]</scope>
    <source>
        <strain evidence="1">KSC_2009_1</strain>
    </source>
</reference>